<protein>
    <submittedName>
        <fullName evidence="1">Uncharacterized protein</fullName>
    </submittedName>
</protein>
<name>A0A9P6DW42_9AGAM</name>
<accession>A0A9P6DW42</accession>
<sequence length="140" mass="14930">GLAASGFPDAEPGKMGGLTPLALLEQHVRGDHPSAVRSCTDSLLDVPTYAKALHRRATSNDAIGTWPSLSAAEKLISVLTKLPNYQIIRQTPPSPSLFPPSIRSALRISKLKGLGRFGMSINNFQLTANGQGGYSMNFLN</sequence>
<evidence type="ECO:0000313" key="2">
    <source>
        <dbReference type="Proteomes" id="UP000886523"/>
    </source>
</evidence>
<evidence type="ECO:0000313" key="1">
    <source>
        <dbReference type="EMBL" id="KAF9513323.1"/>
    </source>
</evidence>
<dbReference type="AlphaFoldDB" id="A0A9P6DW42"/>
<gene>
    <name evidence="1" type="ORF">BS47DRAFT_1344380</name>
</gene>
<reference evidence="1" key="1">
    <citation type="journal article" date="2020" name="Nat. Commun.">
        <title>Large-scale genome sequencing of mycorrhizal fungi provides insights into the early evolution of symbiotic traits.</title>
        <authorList>
            <person name="Miyauchi S."/>
            <person name="Kiss E."/>
            <person name="Kuo A."/>
            <person name="Drula E."/>
            <person name="Kohler A."/>
            <person name="Sanchez-Garcia M."/>
            <person name="Morin E."/>
            <person name="Andreopoulos B."/>
            <person name="Barry K.W."/>
            <person name="Bonito G."/>
            <person name="Buee M."/>
            <person name="Carver A."/>
            <person name="Chen C."/>
            <person name="Cichocki N."/>
            <person name="Clum A."/>
            <person name="Culley D."/>
            <person name="Crous P.W."/>
            <person name="Fauchery L."/>
            <person name="Girlanda M."/>
            <person name="Hayes R.D."/>
            <person name="Keri Z."/>
            <person name="LaButti K."/>
            <person name="Lipzen A."/>
            <person name="Lombard V."/>
            <person name="Magnuson J."/>
            <person name="Maillard F."/>
            <person name="Murat C."/>
            <person name="Nolan M."/>
            <person name="Ohm R.A."/>
            <person name="Pangilinan J."/>
            <person name="Pereira M.F."/>
            <person name="Perotto S."/>
            <person name="Peter M."/>
            <person name="Pfister S."/>
            <person name="Riley R."/>
            <person name="Sitrit Y."/>
            <person name="Stielow J.B."/>
            <person name="Szollosi G."/>
            <person name="Zifcakova L."/>
            <person name="Stursova M."/>
            <person name="Spatafora J.W."/>
            <person name="Tedersoo L."/>
            <person name="Vaario L.M."/>
            <person name="Yamada A."/>
            <person name="Yan M."/>
            <person name="Wang P."/>
            <person name="Xu J."/>
            <person name="Bruns T."/>
            <person name="Baldrian P."/>
            <person name="Vilgalys R."/>
            <person name="Dunand C."/>
            <person name="Henrissat B."/>
            <person name="Grigoriev I.V."/>
            <person name="Hibbett D."/>
            <person name="Nagy L.G."/>
            <person name="Martin F.M."/>
        </authorList>
    </citation>
    <scope>NUCLEOTIDE SEQUENCE</scope>
    <source>
        <strain evidence="1">UP504</strain>
    </source>
</reference>
<keyword evidence="2" id="KW-1185">Reference proteome</keyword>
<organism evidence="1 2">
    <name type="scientific">Hydnum rufescens UP504</name>
    <dbReference type="NCBI Taxonomy" id="1448309"/>
    <lineage>
        <taxon>Eukaryota</taxon>
        <taxon>Fungi</taxon>
        <taxon>Dikarya</taxon>
        <taxon>Basidiomycota</taxon>
        <taxon>Agaricomycotina</taxon>
        <taxon>Agaricomycetes</taxon>
        <taxon>Cantharellales</taxon>
        <taxon>Hydnaceae</taxon>
        <taxon>Hydnum</taxon>
    </lineage>
</organism>
<proteinExistence type="predicted"/>
<dbReference type="OrthoDB" id="1872379at2759"/>
<comment type="caution">
    <text evidence="1">The sequence shown here is derived from an EMBL/GenBank/DDBJ whole genome shotgun (WGS) entry which is preliminary data.</text>
</comment>
<dbReference type="Proteomes" id="UP000886523">
    <property type="component" value="Unassembled WGS sequence"/>
</dbReference>
<feature type="non-terminal residue" evidence="1">
    <location>
        <position position="1"/>
    </location>
</feature>
<dbReference type="EMBL" id="MU128974">
    <property type="protein sequence ID" value="KAF9513323.1"/>
    <property type="molecule type" value="Genomic_DNA"/>
</dbReference>